<keyword evidence="5" id="KW-1185">Reference proteome</keyword>
<name>A0A1H0C919_9FIRM</name>
<dbReference type="STRING" id="258515.SAMN05192585_12229"/>
<dbReference type="Gene3D" id="1.10.150.130">
    <property type="match status" value="1"/>
</dbReference>
<gene>
    <name evidence="4" type="ORF">SAMN05192585_12229</name>
</gene>
<dbReference type="Pfam" id="PF14659">
    <property type="entry name" value="Phage_int_SAM_3"/>
    <property type="match status" value="1"/>
</dbReference>
<dbReference type="GO" id="GO:0015074">
    <property type="term" value="P:DNA integration"/>
    <property type="evidence" value="ECO:0007669"/>
    <property type="project" value="InterPro"/>
</dbReference>
<evidence type="ECO:0000256" key="2">
    <source>
        <dbReference type="ARBA" id="ARBA00023125"/>
    </source>
</evidence>
<keyword evidence="2" id="KW-0238">DNA-binding</keyword>
<dbReference type="InterPro" id="IPR004107">
    <property type="entry name" value="Integrase_SAM-like_N"/>
</dbReference>
<feature type="domain" description="Integrase SAM-like N-terminal" evidence="3">
    <location>
        <begin position="38"/>
        <end position="83"/>
    </location>
</feature>
<evidence type="ECO:0000313" key="5">
    <source>
        <dbReference type="Proteomes" id="UP000199182"/>
    </source>
</evidence>
<dbReference type="Proteomes" id="UP000199182">
    <property type="component" value="Unassembled WGS sequence"/>
</dbReference>
<proteinExistence type="inferred from homology"/>
<comment type="similarity">
    <text evidence="1">Belongs to the 'phage' integrase family.</text>
</comment>
<organism evidence="4 5">
    <name type="scientific">Acetanaerobacterium elongatum</name>
    <dbReference type="NCBI Taxonomy" id="258515"/>
    <lineage>
        <taxon>Bacteria</taxon>
        <taxon>Bacillati</taxon>
        <taxon>Bacillota</taxon>
        <taxon>Clostridia</taxon>
        <taxon>Eubacteriales</taxon>
        <taxon>Oscillospiraceae</taxon>
        <taxon>Acetanaerobacterium</taxon>
    </lineage>
</organism>
<protein>
    <submittedName>
        <fullName evidence="4">Phage integrase, N-terminal SAM-like domain</fullName>
    </submittedName>
</protein>
<evidence type="ECO:0000256" key="1">
    <source>
        <dbReference type="ARBA" id="ARBA00008857"/>
    </source>
</evidence>
<dbReference type="InterPro" id="IPR010998">
    <property type="entry name" value="Integrase_recombinase_N"/>
</dbReference>
<evidence type="ECO:0000313" key="4">
    <source>
        <dbReference type="EMBL" id="SDN54424.1"/>
    </source>
</evidence>
<dbReference type="EMBL" id="FNID01000022">
    <property type="protein sequence ID" value="SDN54424.1"/>
    <property type="molecule type" value="Genomic_DNA"/>
</dbReference>
<evidence type="ECO:0000259" key="3">
    <source>
        <dbReference type="Pfam" id="PF14659"/>
    </source>
</evidence>
<sequence>MYLEKSLSLMMNDKSKNNISSNNYSTILSKLKSQRILFCDYMKLWLETHKFKLQGNTYETYYGQIYNHIAPYFAEEGIYLDEINVFLSAKLDR</sequence>
<dbReference type="GO" id="GO:0003677">
    <property type="term" value="F:DNA binding"/>
    <property type="evidence" value="ECO:0007669"/>
    <property type="project" value="UniProtKB-KW"/>
</dbReference>
<dbReference type="AlphaFoldDB" id="A0A1H0C919"/>
<reference evidence="4 5" key="1">
    <citation type="submission" date="2016-10" db="EMBL/GenBank/DDBJ databases">
        <authorList>
            <person name="de Groot N.N."/>
        </authorList>
    </citation>
    <scope>NUCLEOTIDE SEQUENCE [LARGE SCALE GENOMIC DNA]</scope>
    <source>
        <strain evidence="4 5">CGMCC 1.5012</strain>
    </source>
</reference>
<accession>A0A1H0C919</accession>